<feature type="transmembrane region" description="Helical" evidence="7">
    <location>
        <begin position="20"/>
        <end position="39"/>
    </location>
</feature>
<dbReference type="GO" id="GO:0044874">
    <property type="term" value="P:lipoprotein localization to outer membrane"/>
    <property type="evidence" value="ECO:0007669"/>
    <property type="project" value="TreeGrafter"/>
</dbReference>
<keyword evidence="3" id="KW-1003">Cell membrane</keyword>
<evidence type="ECO:0000259" key="9">
    <source>
        <dbReference type="Pfam" id="PF12704"/>
    </source>
</evidence>
<evidence type="ECO:0000256" key="6">
    <source>
        <dbReference type="ARBA" id="ARBA00023136"/>
    </source>
</evidence>
<comment type="similarity">
    <text evidence="2">Belongs to the ABC-4 integral membrane protein family. LolC/E subfamily.</text>
</comment>
<dbReference type="eggNOG" id="COG4591">
    <property type="taxonomic scope" value="Bacteria"/>
</dbReference>
<evidence type="ECO:0000259" key="8">
    <source>
        <dbReference type="Pfam" id="PF02687"/>
    </source>
</evidence>
<dbReference type="PATRIC" id="fig|1286171.3.peg.2075"/>
<keyword evidence="4 7" id="KW-0812">Transmembrane</keyword>
<reference evidence="10 11" key="1">
    <citation type="journal article" date="2014" name="Genome Announc.">
        <title>Complete Genome Sequence of Amino Acid-Utilizing Eubacterium acidaminophilum al-2 (DSM 3953).</title>
        <authorList>
            <person name="Poehlein A."/>
            <person name="Andreesen J.R."/>
            <person name="Daniel R."/>
        </authorList>
    </citation>
    <scope>NUCLEOTIDE SEQUENCE [LARGE SCALE GENOMIC DNA]</scope>
    <source>
        <strain evidence="10 11">DSM 3953</strain>
    </source>
</reference>
<dbReference type="Proteomes" id="UP000019591">
    <property type="component" value="Chromosome"/>
</dbReference>
<feature type="domain" description="ABC3 transporter permease C-terminal" evidence="8">
    <location>
        <begin position="278"/>
        <end position="394"/>
    </location>
</feature>
<keyword evidence="6 7" id="KW-0472">Membrane</keyword>
<evidence type="ECO:0000256" key="7">
    <source>
        <dbReference type="SAM" id="Phobius"/>
    </source>
</evidence>
<evidence type="ECO:0000256" key="4">
    <source>
        <dbReference type="ARBA" id="ARBA00022692"/>
    </source>
</evidence>
<evidence type="ECO:0000256" key="5">
    <source>
        <dbReference type="ARBA" id="ARBA00022989"/>
    </source>
</evidence>
<dbReference type="InterPro" id="IPR025857">
    <property type="entry name" value="MacB_PCD"/>
</dbReference>
<feature type="transmembrane region" description="Helical" evidence="7">
    <location>
        <begin position="276"/>
        <end position="298"/>
    </location>
</feature>
<keyword evidence="5 7" id="KW-1133">Transmembrane helix</keyword>
<evidence type="ECO:0000313" key="10">
    <source>
        <dbReference type="EMBL" id="AHM57407.1"/>
    </source>
</evidence>
<dbReference type="KEGG" id="eac:EAL2_c21260"/>
<dbReference type="Pfam" id="PF02687">
    <property type="entry name" value="FtsX"/>
    <property type="match status" value="1"/>
</dbReference>
<organism evidence="10 11">
    <name type="scientific">Peptoclostridium acidaminophilum DSM 3953</name>
    <dbReference type="NCBI Taxonomy" id="1286171"/>
    <lineage>
        <taxon>Bacteria</taxon>
        <taxon>Bacillati</taxon>
        <taxon>Bacillota</taxon>
        <taxon>Clostridia</taxon>
        <taxon>Peptostreptococcales</taxon>
        <taxon>Peptoclostridiaceae</taxon>
        <taxon>Peptoclostridium</taxon>
    </lineage>
</organism>
<sequence length="402" mass="42466">MLELKIGMRFLKEGRMQTLLILLGISAGVAVQVFLGSLITSLQEDLINRTIGTSPHITIAGAKHNQSSLRNESSVATSGNIPVERERLRNYQQITELLDKNESITAVSPVVSGSGFAMKSGDSTPVTIKGVSIERADRIYDISERLAGGRFDVSGSSVLIGTALAKKYGIEPGASIMLRLPSGVSSDFTVSGIFDLESEAVNEGLVFMDIKRAQSLFGSLNYVTQIELQVEDVFAADSIDKNIAVSLPDAGVNNWKDENASLLTALRSQSSSSYTIQAFVIAAVALGISSVLAVSVVQKSKEIGILKAMGMRPRSIARVFLLQGAILGTAGSAIGIVLGIILIEGFILGTSLQSGQPTFDIRIRPLAIIGIAAIALITGTLSALIPARRSAGLDPIEVIRNG</sequence>
<evidence type="ECO:0000256" key="3">
    <source>
        <dbReference type="ARBA" id="ARBA00022475"/>
    </source>
</evidence>
<feature type="transmembrane region" description="Helical" evidence="7">
    <location>
        <begin position="319"/>
        <end position="343"/>
    </location>
</feature>
<evidence type="ECO:0000256" key="2">
    <source>
        <dbReference type="ARBA" id="ARBA00005236"/>
    </source>
</evidence>
<dbReference type="PANTHER" id="PTHR30489:SF0">
    <property type="entry name" value="LIPOPROTEIN-RELEASING SYSTEM TRANSMEMBRANE PROTEIN LOLE"/>
    <property type="match status" value="1"/>
</dbReference>
<dbReference type="Pfam" id="PF12704">
    <property type="entry name" value="MacB_PCD"/>
    <property type="match status" value="1"/>
</dbReference>
<proteinExistence type="inferred from homology"/>
<comment type="subcellular location">
    <subcellularLocation>
        <location evidence="1">Cell membrane</location>
        <topology evidence="1">Multi-pass membrane protein</topology>
    </subcellularLocation>
</comment>
<dbReference type="EMBL" id="CP007452">
    <property type="protein sequence ID" value="AHM57407.1"/>
    <property type="molecule type" value="Genomic_DNA"/>
</dbReference>
<dbReference type="OrthoDB" id="9770036at2"/>
<evidence type="ECO:0000256" key="1">
    <source>
        <dbReference type="ARBA" id="ARBA00004651"/>
    </source>
</evidence>
<keyword evidence="11" id="KW-1185">Reference proteome</keyword>
<gene>
    <name evidence="10" type="ORF">EAL2_c21260</name>
</gene>
<evidence type="ECO:0000313" key="11">
    <source>
        <dbReference type="Proteomes" id="UP000019591"/>
    </source>
</evidence>
<dbReference type="GO" id="GO:0098797">
    <property type="term" value="C:plasma membrane protein complex"/>
    <property type="evidence" value="ECO:0007669"/>
    <property type="project" value="TreeGrafter"/>
</dbReference>
<dbReference type="PANTHER" id="PTHR30489">
    <property type="entry name" value="LIPOPROTEIN-RELEASING SYSTEM TRANSMEMBRANE PROTEIN LOLE"/>
    <property type="match status" value="1"/>
</dbReference>
<dbReference type="HOGENOM" id="CLU_000604_8_1_9"/>
<feature type="transmembrane region" description="Helical" evidence="7">
    <location>
        <begin position="363"/>
        <end position="385"/>
    </location>
</feature>
<feature type="domain" description="MacB-like periplasmic core" evidence="9">
    <location>
        <begin position="18"/>
        <end position="242"/>
    </location>
</feature>
<dbReference type="STRING" id="1286171.EAL2_c21260"/>
<dbReference type="RefSeq" id="WP_025436332.1">
    <property type="nucleotide sequence ID" value="NZ_CP007452.1"/>
</dbReference>
<protein>
    <submittedName>
        <fullName evidence="10">ABC-type transport system</fullName>
    </submittedName>
</protein>
<dbReference type="AlphaFoldDB" id="W8TMH4"/>
<dbReference type="InterPro" id="IPR051447">
    <property type="entry name" value="Lipoprotein-release_system"/>
</dbReference>
<dbReference type="InterPro" id="IPR003838">
    <property type="entry name" value="ABC3_permease_C"/>
</dbReference>
<name>W8TMH4_PEPAC</name>
<accession>W8TMH4</accession>